<evidence type="ECO:0000313" key="10">
    <source>
        <dbReference type="EMBL" id="HED11659.1"/>
    </source>
</evidence>
<evidence type="ECO:0000259" key="9">
    <source>
        <dbReference type="Pfam" id="PF12704"/>
    </source>
</evidence>
<dbReference type="Proteomes" id="UP000886005">
    <property type="component" value="Unassembled WGS sequence"/>
</dbReference>
<evidence type="ECO:0000256" key="4">
    <source>
        <dbReference type="ARBA" id="ARBA00022692"/>
    </source>
</evidence>
<accession>A0A7V1LP84</accession>
<evidence type="ECO:0000256" key="3">
    <source>
        <dbReference type="ARBA" id="ARBA00022475"/>
    </source>
</evidence>
<gene>
    <name evidence="10" type="ORF">ENJ10_13285</name>
</gene>
<keyword evidence="4 7" id="KW-0812">Transmembrane</keyword>
<dbReference type="PANTHER" id="PTHR30489:SF0">
    <property type="entry name" value="LIPOPROTEIN-RELEASING SYSTEM TRANSMEMBRANE PROTEIN LOLE"/>
    <property type="match status" value="1"/>
</dbReference>
<keyword evidence="5 7" id="KW-1133">Transmembrane helix</keyword>
<feature type="transmembrane region" description="Helical" evidence="7">
    <location>
        <begin position="288"/>
        <end position="314"/>
    </location>
</feature>
<evidence type="ECO:0000256" key="5">
    <source>
        <dbReference type="ARBA" id="ARBA00022989"/>
    </source>
</evidence>
<keyword evidence="3" id="KW-1003">Cell membrane</keyword>
<protein>
    <submittedName>
        <fullName evidence="10">ABC transporter permease</fullName>
    </submittedName>
</protein>
<dbReference type="Pfam" id="PF12704">
    <property type="entry name" value="MacB_PCD"/>
    <property type="match status" value="1"/>
</dbReference>
<dbReference type="InterPro" id="IPR003838">
    <property type="entry name" value="ABC3_permease_C"/>
</dbReference>
<evidence type="ECO:0000259" key="8">
    <source>
        <dbReference type="Pfam" id="PF02687"/>
    </source>
</evidence>
<dbReference type="AlphaFoldDB" id="A0A7V1LP84"/>
<sequence length="424" mass="47826">MYSSSRKCDRKANNMSIESFIARRYLRAKRKTGFISIITYVSIAGIAIGVMALVLTLSVENGFEKEVRTRLIGADAHLRVRKYFTENIARPDSVMNIIRKNKHVLAVTPTIYSEGGIKSKTKQRPTAIKAIDINTADDVTEIRNKIIYGELDFSPRIINGHEMPGIILGKFLADELLALNIGDIVSIGYMPEQGGFFAQPRVMQFYVAGLVEFGYYEYDKVFSYISLKDGQELFNMPGATWLEIKLDDYKKAAAVGKEITETLGYPYVSMTWFEMHKSLFSWMEIEKWIAMVILSLIIMVAAFNIVSSLVMLVMDKTREIGILKAMGATSKQIMRIFMYEGIYVGLTGTAIGSFVGYLIAIIQIKFEVFTLPSDVYLINAFPVELEWPDFVYIASIALILSLLSSVYPAYKASQLEPVEAIRYE</sequence>
<organism evidence="10">
    <name type="scientific">Caldithrix abyssi</name>
    <dbReference type="NCBI Taxonomy" id="187145"/>
    <lineage>
        <taxon>Bacteria</taxon>
        <taxon>Pseudomonadati</taxon>
        <taxon>Calditrichota</taxon>
        <taxon>Calditrichia</taxon>
        <taxon>Calditrichales</taxon>
        <taxon>Calditrichaceae</taxon>
        <taxon>Caldithrix</taxon>
    </lineage>
</organism>
<feature type="transmembrane region" description="Helical" evidence="7">
    <location>
        <begin position="390"/>
        <end position="410"/>
    </location>
</feature>
<dbReference type="InterPro" id="IPR025857">
    <property type="entry name" value="MacB_PCD"/>
</dbReference>
<reference evidence="10" key="1">
    <citation type="journal article" date="2020" name="mSystems">
        <title>Genome- and Community-Level Interaction Insights into Carbon Utilization and Element Cycling Functions of Hydrothermarchaeota in Hydrothermal Sediment.</title>
        <authorList>
            <person name="Zhou Z."/>
            <person name="Liu Y."/>
            <person name="Xu W."/>
            <person name="Pan J."/>
            <person name="Luo Z.H."/>
            <person name="Li M."/>
        </authorList>
    </citation>
    <scope>NUCLEOTIDE SEQUENCE [LARGE SCALE GENOMIC DNA]</scope>
    <source>
        <strain evidence="10">HyVt-456</strain>
    </source>
</reference>
<name>A0A7V1LP84_CALAY</name>
<dbReference type="InterPro" id="IPR051447">
    <property type="entry name" value="Lipoprotein-release_system"/>
</dbReference>
<comment type="similarity">
    <text evidence="2">Belongs to the ABC-4 integral membrane protein family. LolC/E subfamily.</text>
</comment>
<comment type="caution">
    <text evidence="10">The sequence shown here is derived from an EMBL/GenBank/DDBJ whole genome shotgun (WGS) entry which is preliminary data.</text>
</comment>
<dbReference type="GO" id="GO:0098797">
    <property type="term" value="C:plasma membrane protein complex"/>
    <property type="evidence" value="ECO:0007669"/>
    <property type="project" value="TreeGrafter"/>
</dbReference>
<feature type="transmembrane region" description="Helical" evidence="7">
    <location>
        <begin position="341"/>
        <end position="364"/>
    </location>
</feature>
<dbReference type="PANTHER" id="PTHR30489">
    <property type="entry name" value="LIPOPROTEIN-RELEASING SYSTEM TRANSMEMBRANE PROTEIN LOLE"/>
    <property type="match status" value="1"/>
</dbReference>
<dbReference type="GO" id="GO:0044874">
    <property type="term" value="P:lipoprotein localization to outer membrane"/>
    <property type="evidence" value="ECO:0007669"/>
    <property type="project" value="TreeGrafter"/>
</dbReference>
<comment type="subcellular location">
    <subcellularLocation>
        <location evidence="1">Cell membrane</location>
        <topology evidence="1">Multi-pass membrane protein</topology>
    </subcellularLocation>
</comment>
<feature type="domain" description="MacB-like periplasmic core" evidence="9">
    <location>
        <begin position="41"/>
        <end position="261"/>
    </location>
</feature>
<evidence type="ECO:0000256" key="7">
    <source>
        <dbReference type="SAM" id="Phobius"/>
    </source>
</evidence>
<proteinExistence type="inferred from homology"/>
<feature type="domain" description="ABC3 transporter permease C-terminal" evidence="8">
    <location>
        <begin position="291"/>
        <end position="417"/>
    </location>
</feature>
<keyword evidence="6 7" id="KW-0472">Membrane</keyword>
<feature type="transmembrane region" description="Helical" evidence="7">
    <location>
        <begin position="33"/>
        <end position="55"/>
    </location>
</feature>
<evidence type="ECO:0000256" key="2">
    <source>
        <dbReference type="ARBA" id="ARBA00005236"/>
    </source>
</evidence>
<evidence type="ECO:0000256" key="1">
    <source>
        <dbReference type="ARBA" id="ARBA00004651"/>
    </source>
</evidence>
<dbReference type="Pfam" id="PF02687">
    <property type="entry name" value="FtsX"/>
    <property type="match status" value="1"/>
</dbReference>
<dbReference type="EMBL" id="DRLD01000372">
    <property type="protein sequence ID" value="HED11659.1"/>
    <property type="molecule type" value="Genomic_DNA"/>
</dbReference>
<evidence type="ECO:0000256" key="6">
    <source>
        <dbReference type="ARBA" id="ARBA00023136"/>
    </source>
</evidence>